<feature type="region of interest" description="Disordered" evidence="1">
    <location>
        <begin position="50"/>
        <end position="113"/>
    </location>
</feature>
<reference evidence="2 3" key="1">
    <citation type="journal article" date="2023" name="Life. Sci Alliance">
        <title>Evolutionary insights into 3D genome organization and epigenetic landscape of Vigna mungo.</title>
        <authorList>
            <person name="Junaid A."/>
            <person name="Singh B."/>
            <person name="Bhatia S."/>
        </authorList>
    </citation>
    <scope>NUCLEOTIDE SEQUENCE [LARGE SCALE GENOMIC DNA]</scope>
    <source>
        <strain evidence="2">Urdbean</strain>
    </source>
</reference>
<dbReference type="EMBL" id="CP144695">
    <property type="protein sequence ID" value="WVZ04590.1"/>
    <property type="molecule type" value="Genomic_DNA"/>
</dbReference>
<feature type="compositionally biased region" description="Acidic residues" evidence="1">
    <location>
        <begin position="96"/>
        <end position="113"/>
    </location>
</feature>
<protein>
    <submittedName>
        <fullName evidence="2">Uncharacterized protein</fullName>
    </submittedName>
</protein>
<organism evidence="2 3">
    <name type="scientific">Vigna mungo</name>
    <name type="common">Black gram</name>
    <name type="synonym">Phaseolus mungo</name>
    <dbReference type="NCBI Taxonomy" id="3915"/>
    <lineage>
        <taxon>Eukaryota</taxon>
        <taxon>Viridiplantae</taxon>
        <taxon>Streptophyta</taxon>
        <taxon>Embryophyta</taxon>
        <taxon>Tracheophyta</taxon>
        <taxon>Spermatophyta</taxon>
        <taxon>Magnoliopsida</taxon>
        <taxon>eudicotyledons</taxon>
        <taxon>Gunneridae</taxon>
        <taxon>Pentapetalae</taxon>
        <taxon>rosids</taxon>
        <taxon>fabids</taxon>
        <taxon>Fabales</taxon>
        <taxon>Fabaceae</taxon>
        <taxon>Papilionoideae</taxon>
        <taxon>50 kb inversion clade</taxon>
        <taxon>NPAAA clade</taxon>
        <taxon>indigoferoid/millettioid clade</taxon>
        <taxon>Phaseoleae</taxon>
        <taxon>Vigna</taxon>
    </lineage>
</organism>
<evidence type="ECO:0000313" key="3">
    <source>
        <dbReference type="Proteomes" id="UP001374535"/>
    </source>
</evidence>
<gene>
    <name evidence="2" type="ORF">V8G54_017936</name>
</gene>
<accession>A0AAQ3N718</accession>
<dbReference type="AlphaFoldDB" id="A0AAQ3N718"/>
<feature type="compositionally biased region" description="Acidic residues" evidence="1">
    <location>
        <begin position="68"/>
        <end position="89"/>
    </location>
</feature>
<name>A0AAQ3N718_VIGMU</name>
<evidence type="ECO:0000313" key="2">
    <source>
        <dbReference type="EMBL" id="WVZ04590.1"/>
    </source>
</evidence>
<sequence length="113" mass="12225">MFDMRLALLDAKLDAVHKGELVLLSTLASCFPDRQIMSQDDFITQVAWPGDQAHSCGGGGTSAGAQAMEEDGNEEDSDVGTEIVEDEDSNVGTEIIETEVEENDVDEDEEDDD</sequence>
<evidence type="ECO:0000256" key="1">
    <source>
        <dbReference type="SAM" id="MobiDB-lite"/>
    </source>
</evidence>
<proteinExistence type="predicted"/>
<dbReference type="Proteomes" id="UP001374535">
    <property type="component" value="Chromosome 6"/>
</dbReference>
<keyword evidence="3" id="KW-1185">Reference proteome</keyword>